<sequence length="70" mass="7879">MPGVRRNQFLSWERFAVQWTTLPVLILAVWSYCVKQHPTEPQGVALARLPALDTLLDVILCSRPPAPSSH</sequence>
<keyword evidence="3" id="KW-1185">Reference proteome</keyword>
<dbReference type="InParanoid" id="A0A165CBV5"/>
<protein>
    <submittedName>
        <fullName evidence="2">Uncharacterized protein</fullName>
    </submittedName>
</protein>
<keyword evidence="1" id="KW-1133">Transmembrane helix</keyword>
<keyword evidence="1" id="KW-0812">Transmembrane</keyword>
<reference evidence="2 3" key="1">
    <citation type="journal article" date="2016" name="Mol. Biol. Evol.">
        <title>Comparative Genomics of Early-Diverging Mushroom-Forming Fungi Provides Insights into the Origins of Lignocellulose Decay Capabilities.</title>
        <authorList>
            <person name="Nagy L.G."/>
            <person name="Riley R."/>
            <person name="Tritt A."/>
            <person name="Adam C."/>
            <person name="Daum C."/>
            <person name="Floudas D."/>
            <person name="Sun H."/>
            <person name="Yadav J.S."/>
            <person name="Pangilinan J."/>
            <person name="Larsson K.H."/>
            <person name="Matsuura K."/>
            <person name="Barry K."/>
            <person name="Labutti K."/>
            <person name="Kuo R."/>
            <person name="Ohm R.A."/>
            <person name="Bhattacharya S.S."/>
            <person name="Shirouzu T."/>
            <person name="Yoshinaga Y."/>
            <person name="Martin F.M."/>
            <person name="Grigoriev I.V."/>
            <person name="Hibbett D.S."/>
        </authorList>
    </citation>
    <scope>NUCLEOTIDE SEQUENCE [LARGE SCALE GENOMIC DNA]</scope>
    <source>
        <strain evidence="2 3">HHB12733</strain>
    </source>
</reference>
<keyword evidence="1" id="KW-0472">Membrane</keyword>
<dbReference type="Proteomes" id="UP000076842">
    <property type="component" value="Unassembled WGS sequence"/>
</dbReference>
<accession>A0A165CBV5</accession>
<evidence type="ECO:0000256" key="1">
    <source>
        <dbReference type="SAM" id="Phobius"/>
    </source>
</evidence>
<evidence type="ECO:0000313" key="2">
    <source>
        <dbReference type="EMBL" id="KZT50552.1"/>
    </source>
</evidence>
<organism evidence="2 3">
    <name type="scientific">Calocera cornea HHB12733</name>
    <dbReference type="NCBI Taxonomy" id="1353952"/>
    <lineage>
        <taxon>Eukaryota</taxon>
        <taxon>Fungi</taxon>
        <taxon>Dikarya</taxon>
        <taxon>Basidiomycota</taxon>
        <taxon>Agaricomycotina</taxon>
        <taxon>Dacrymycetes</taxon>
        <taxon>Dacrymycetales</taxon>
        <taxon>Dacrymycetaceae</taxon>
        <taxon>Calocera</taxon>
    </lineage>
</organism>
<evidence type="ECO:0000313" key="3">
    <source>
        <dbReference type="Proteomes" id="UP000076842"/>
    </source>
</evidence>
<dbReference type="AlphaFoldDB" id="A0A165CBV5"/>
<proteinExistence type="predicted"/>
<gene>
    <name evidence="2" type="ORF">CALCODRAFT_504578</name>
</gene>
<feature type="transmembrane region" description="Helical" evidence="1">
    <location>
        <begin position="12"/>
        <end position="32"/>
    </location>
</feature>
<name>A0A165CBV5_9BASI</name>
<dbReference type="EMBL" id="KV424161">
    <property type="protein sequence ID" value="KZT50552.1"/>
    <property type="molecule type" value="Genomic_DNA"/>
</dbReference>